<evidence type="ECO:0000313" key="7">
    <source>
        <dbReference type="EMBL" id="GIF99325.1"/>
    </source>
</evidence>
<dbReference type="Pfam" id="PF02570">
    <property type="entry name" value="CbiC"/>
    <property type="match status" value="1"/>
</dbReference>
<comment type="caution">
    <text evidence="7">The sequence shown here is derived from an EMBL/GenBank/DDBJ whole genome shotgun (WGS) entry which is preliminary data.</text>
</comment>
<evidence type="ECO:0000256" key="2">
    <source>
        <dbReference type="ARBA" id="ARBA00009774"/>
    </source>
</evidence>
<evidence type="ECO:0000256" key="1">
    <source>
        <dbReference type="ARBA" id="ARBA00004953"/>
    </source>
</evidence>
<evidence type="ECO:0000256" key="3">
    <source>
        <dbReference type="ARBA" id="ARBA00022573"/>
    </source>
</evidence>
<dbReference type="GO" id="GO:0009236">
    <property type="term" value="P:cobalamin biosynthetic process"/>
    <property type="evidence" value="ECO:0007669"/>
    <property type="project" value="UniProtKB-UniPathway"/>
</dbReference>
<evidence type="ECO:0000313" key="8">
    <source>
        <dbReference type="Proteomes" id="UP000659904"/>
    </source>
</evidence>
<protein>
    <recommendedName>
        <fullName evidence="6">Cobalamin biosynthesis precorrin-8X methylmutase CobH/CbiC domain-containing protein</fullName>
    </recommendedName>
</protein>
<dbReference type="PANTHER" id="PTHR43588">
    <property type="entry name" value="COBALT-PRECORRIN-8 METHYLMUTASE"/>
    <property type="match status" value="1"/>
</dbReference>
<feature type="compositionally biased region" description="Low complexity" evidence="5">
    <location>
        <begin position="218"/>
        <end position="229"/>
    </location>
</feature>
<comment type="similarity">
    <text evidence="2">Belongs to the CobH/CbiC family.</text>
</comment>
<evidence type="ECO:0000259" key="6">
    <source>
        <dbReference type="Pfam" id="PF02570"/>
    </source>
</evidence>
<dbReference type="GO" id="GO:0016993">
    <property type="term" value="F:precorrin-8X methylmutase activity"/>
    <property type="evidence" value="ECO:0007669"/>
    <property type="project" value="InterPro"/>
</dbReference>
<name>A0A8J3P0E3_9ACTN</name>
<dbReference type="PANTHER" id="PTHR43588:SF1">
    <property type="entry name" value="COBALT-PRECORRIN-8 METHYLMUTASE"/>
    <property type="match status" value="1"/>
</dbReference>
<proteinExistence type="inferred from homology"/>
<accession>A0A8J3P0E3</accession>
<evidence type="ECO:0000256" key="4">
    <source>
        <dbReference type="ARBA" id="ARBA00023235"/>
    </source>
</evidence>
<keyword evidence="4" id="KW-0413">Isomerase</keyword>
<feature type="domain" description="Cobalamin biosynthesis precorrin-8X methylmutase CobH/CbiC" evidence="6">
    <location>
        <begin position="11"/>
        <end position="198"/>
    </location>
</feature>
<dbReference type="EMBL" id="BONH01000020">
    <property type="protein sequence ID" value="GIF99325.1"/>
    <property type="molecule type" value="Genomic_DNA"/>
</dbReference>
<dbReference type="UniPathway" id="UPA00148"/>
<dbReference type="InterPro" id="IPR036588">
    <property type="entry name" value="CobH/CbiC_sf"/>
</dbReference>
<comment type="pathway">
    <text evidence="1">Cofactor biosynthesis; adenosylcobalamin biosynthesis.</text>
</comment>
<dbReference type="Gene3D" id="3.40.50.10230">
    <property type="entry name" value="Cobalamin biosynthesis CobH/CbiC, precorrin-8X methylmutase"/>
    <property type="match status" value="1"/>
</dbReference>
<dbReference type="InterPro" id="IPR003722">
    <property type="entry name" value="Cbl_synth_CobH/CbiC"/>
</dbReference>
<sequence>MTVVRRSVHPIEAESYRILRSAVDTSGLPRHSRDVAERIVHTTADPGWVADLVLDEAALTAGAAALAAGAPLVVDVTMVGAGITRYPARCLVGSSRAAELAAAEGVTRSAAAVRLAAAEHPTGAVWAVGNAPTALFELLRLVAAGRLVPALVVGLPVGYVGAAESKAALRASGLPQLSNLSARGGSAVAAAAVNALLYGDPLAPAEPSPGREGPLAPAGTGSRARGTGSRARRNPRRSDLPAGTPSMPLGQPLEERP</sequence>
<feature type="region of interest" description="Disordered" evidence="5">
    <location>
        <begin position="204"/>
        <end position="257"/>
    </location>
</feature>
<gene>
    <name evidence="7" type="ORF">Cci01nite_44190</name>
</gene>
<reference evidence="7 8" key="1">
    <citation type="submission" date="2021-01" db="EMBL/GenBank/DDBJ databases">
        <title>Whole genome shotgun sequence of Catellatospora citrea NBRC 14495.</title>
        <authorList>
            <person name="Komaki H."/>
            <person name="Tamura T."/>
        </authorList>
    </citation>
    <scope>NUCLEOTIDE SEQUENCE [LARGE SCALE GENOMIC DNA]</scope>
    <source>
        <strain evidence="7 8">NBRC 14495</strain>
    </source>
</reference>
<dbReference type="SUPFAM" id="SSF63965">
    <property type="entry name" value="Precorrin-8X methylmutase CbiC/CobH"/>
    <property type="match status" value="1"/>
</dbReference>
<organism evidence="7 8">
    <name type="scientific">Catellatospora citrea</name>
    <dbReference type="NCBI Taxonomy" id="53366"/>
    <lineage>
        <taxon>Bacteria</taxon>
        <taxon>Bacillati</taxon>
        <taxon>Actinomycetota</taxon>
        <taxon>Actinomycetes</taxon>
        <taxon>Micromonosporales</taxon>
        <taxon>Micromonosporaceae</taxon>
        <taxon>Catellatospora</taxon>
    </lineage>
</organism>
<dbReference type="Proteomes" id="UP000659904">
    <property type="component" value="Unassembled WGS sequence"/>
</dbReference>
<dbReference type="AlphaFoldDB" id="A0A8J3P0E3"/>
<keyword evidence="3" id="KW-0169">Cobalamin biosynthesis</keyword>
<keyword evidence="8" id="KW-1185">Reference proteome</keyword>
<evidence type="ECO:0000256" key="5">
    <source>
        <dbReference type="SAM" id="MobiDB-lite"/>
    </source>
</evidence>